<dbReference type="Proteomes" id="UP000325313">
    <property type="component" value="Unassembled WGS sequence"/>
</dbReference>
<reference evidence="1 2" key="1">
    <citation type="submission" date="2019-05" db="EMBL/GenBank/DDBJ databases">
        <title>Emergence of the Ug99 lineage of the wheat stem rust pathogen through somatic hybridization.</title>
        <authorList>
            <person name="Li F."/>
            <person name="Upadhyaya N.M."/>
            <person name="Sperschneider J."/>
            <person name="Matny O."/>
            <person name="Nguyen-Phuc H."/>
            <person name="Mago R."/>
            <person name="Raley C."/>
            <person name="Miller M.E."/>
            <person name="Silverstein K.A.T."/>
            <person name="Henningsen E."/>
            <person name="Hirsch C.D."/>
            <person name="Visser B."/>
            <person name="Pretorius Z.A."/>
            <person name="Steffenson B.J."/>
            <person name="Schwessinger B."/>
            <person name="Dodds P.N."/>
            <person name="Figueroa M."/>
        </authorList>
    </citation>
    <scope>NUCLEOTIDE SEQUENCE [LARGE SCALE GENOMIC DNA]</scope>
    <source>
        <strain evidence="1 2">Ug99</strain>
    </source>
</reference>
<protein>
    <submittedName>
        <fullName evidence="1">Uncharacterized protein</fullName>
    </submittedName>
</protein>
<sequence>MPLVIAHDCAVRREANYVHHHHLRKTTPKSSFVRWLSIAPFSDAISINPTILKLHHG</sequence>
<evidence type="ECO:0000313" key="1">
    <source>
        <dbReference type="EMBL" id="KAA1115889.1"/>
    </source>
</evidence>
<proteinExistence type="predicted"/>
<dbReference type="AlphaFoldDB" id="A0A5B0QRV3"/>
<comment type="caution">
    <text evidence="1">The sequence shown here is derived from an EMBL/GenBank/DDBJ whole genome shotgun (WGS) entry which is preliminary data.</text>
</comment>
<organism evidence="1 2">
    <name type="scientific">Puccinia graminis f. sp. tritici</name>
    <dbReference type="NCBI Taxonomy" id="56615"/>
    <lineage>
        <taxon>Eukaryota</taxon>
        <taxon>Fungi</taxon>
        <taxon>Dikarya</taxon>
        <taxon>Basidiomycota</taxon>
        <taxon>Pucciniomycotina</taxon>
        <taxon>Pucciniomycetes</taxon>
        <taxon>Pucciniales</taxon>
        <taxon>Pucciniaceae</taxon>
        <taxon>Puccinia</taxon>
    </lineage>
</organism>
<name>A0A5B0QRV3_PUCGR</name>
<accession>A0A5B0QRV3</accession>
<dbReference type="EMBL" id="VDEP01000271">
    <property type="protein sequence ID" value="KAA1115889.1"/>
    <property type="molecule type" value="Genomic_DNA"/>
</dbReference>
<gene>
    <name evidence="1" type="ORF">PGTUg99_015927</name>
</gene>
<evidence type="ECO:0000313" key="2">
    <source>
        <dbReference type="Proteomes" id="UP000325313"/>
    </source>
</evidence>